<sequence>VHRLQNRITVLEKELQRRSSSRAVSEPSVPEKQYFHLSTAHSKVTNQLNALRHRNFEDNKHDASDDEGQHGFVRAHTLTTKDLRPRSMTAPAPMVHDGSAPTVLQ</sequence>
<protein>
    <submittedName>
        <fullName evidence="2">Uncharacterized protein</fullName>
    </submittedName>
</protein>
<accession>A0A813DEE0</accession>
<dbReference type="AlphaFoldDB" id="A0A813DEE0"/>
<name>A0A813DEE0_POLGL</name>
<feature type="non-terminal residue" evidence="2">
    <location>
        <position position="1"/>
    </location>
</feature>
<feature type="non-terminal residue" evidence="2">
    <location>
        <position position="105"/>
    </location>
</feature>
<organism evidence="2 3">
    <name type="scientific">Polarella glacialis</name>
    <name type="common">Dinoflagellate</name>
    <dbReference type="NCBI Taxonomy" id="89957"/>
    <lineage>
        <taxon>Eukaryota</taxon>
        <taxon>Sar</taxon>
        <taxon>Alveolata</taxon>
        <taxon>Dinophyceae</taxon>
        <taxon>Suessiales</taxon>
        <taxon>Suessiaceae</taxon>
        <taxon>Polarella</taxon>
    </lineage>
</organism>
<evidence type="ECO:0000313" key="2">
    <source>
        <dbReference type="EMBL" id="CAE8583983.1"/>
    </source>
</evidence>
<feature type="region of interest" description="Disordered" evidence="1">
    <location>
        <begin position="77"/>
        <end position="105"/>
    </location>
</feature>
<reference evidence="2" key="1">
    <citation type="submission" date="2021-02" db="EMBL/GenBank/DDBJ databases">
        <authorList>
            <person name="Dougan E. K."/>
            <person name="Rhodes N."/>
            <person name="Thang M."/>
            <person name="Chan C."/>
        </authorList>
    </citation>
    <scope>NUCLEOTIDE SEQUENCE</scope>
</reference>
<evidence type="ECO:0000313" key="3">
    <source>
        <dbReference type="Proteomes" id="UP000654075"/>
    </source>
</evidence>
<proteinExistence type="predicted"/>
<comment type="caution">
    <text evidence="2">The sequence shown here is derived from an EMBL/GenBank/DDBJ whole genome shotgun (WGS) entry which is preliminary data.</text>
</comment>
<keyword evidence="3" id="KW-1185">Reference proteome</keyword>
<evidence type="ECO:0000256" key="1">
    <source>
        <dbReference type="SAM" id="MobiDB-lite"/>
    </source>
</evidence>
<dbReference type="EMBL" id="CAJNNV010000964">
    <property type="protein sequence ID" value="CAE8583983.1"/>
    <property type="molecule type" value="Genomic_DNA"/>
</dbReference>
<gene>
    <name evidence="2" type="ORF">PGLA1383_LOCUS2930</name>
</gene>
<dbReference type="Proteomes" id="UP000654075">
    <property type="component" value="Unassembled WGS sequence"/>
</dbReference>